<keyword evidence="1" id="KW-0175">Coiled coil</keyword>
<evidence type="ECO:0000313" key="3">
    <source>
        <dbReference type="Proteomes" id="UP000178723"/>
    </source>
</evidence>
<reference evidence="2 3" key="1">
    <citation type="journal article" date="2016" name="Nat. Commun.">
        <title>Thousands of microbial genomes shed light on interconnected biogeochemical processes in an aquifer system.</title>
        <authorList>
            <person name="Anantharaman K."/>
            <person name="Brown C.T."/>
            <person name="Hug L.A."/>
            <person name="Sharon I."/>
            <person name="Castelle C.J."/>
            <person name="Probst A.J."/>
            <person name="Thomas B.C."/>
            <person name="Singh A."/>
            <person name="Wilkins M.J."/>
            <person name="Karaoz U."/>
            <person name="Brodie E.L."/>
            <person name="Williams K.H."/>
            <person name="Hubbard S.S."/>
            <person name="Banfield J.F."/>
        </authorList>
    </citation>
    <scope>NUCLEOTIDE SEQUENCE [LARGE SCALE GENOMIC DNA]</scope>
</reference>
<evidence type="ECO:0000313" key="2">
    <source>
        <dbReference type="EMBL" id="OGL85878.1"/>
    </source>
</evidence>
<feature type="coiled-coil region" evidence="1">
    <location>
        <begin position="8"/>
        <end position="35"/>
    </location>
</feature>
<gene>
    <name evidence="2" type="ORF">A3I40_00670</name>
</gene>
<evidence type="ECO:0000256" key="1">
    <source>
        <dbReference type="SAM" id="Coils"/>
    </source>
</evidence>
<accession>A0A1F7V746</accession>
<dbReference type="AlphaFoldDB" id="A0A1F7V746"/>
<name>A0A1F7V746_9BACT</name>
<dbReference type="EMBL" id="MGEP01000057">
    <property type="protein sequence ID" value="OGL85878.1"/>
    <property type="molecule type" value="Genomic_DNA"/>
</dbReference>
<organism evidence="2 3">
    <name type="scientific">Candidatus Uhrbacteria bacterium RIFCSPLOWO2_02_FULL_48_12</name>
    <dbReference type="NCBI Taxonomy" id="1802407"/>
    <lineage>
        <taxon>Bacteria</taxon>
        <taxon>Candidatus Uhriibacteriota</taxon>
    </lineage>
</organism>
<comment type="caution">
    <text evidence="2">The sequence shown here is derived from an EMBL/GenBank/DDBJ whole genome shotgun (WGS) entry which is preliminary data.</text>
</comment>
<protein>
    <submittedName>
        <fullName evidence="2">Uncharacterized protein</fullName>
    </submittedName>
</protein>
<dbReference type="Gene3D" id="3.30.700.10">
    <property type="entry name" value="Glycoprotein, Type 4 Pilin"/>
    <property type="match status" value="1"/>
</dbReference>
<dbReference type="Proteomes" id="UP000178723">
    <property type="component" value="Unassembled WGS sequence"/>
</dbReference>
<sequence>MMIASLRSANEKARVAKAKEEFRQIETAAEFLEMDTGTYVGATRRDFSKALWNQDMYGPSLSVCGSNSALSGLCDRPTAGVASCALGAPPDNQAYCEWTQEEVNKWKGPYMPTNTKDSWGTAYIFDLICRRPLYLACSNIDQLLGLYSDVNVRGPCIRSPHGTPTYYCDDLVYPILPDQ</sequence>
<proteinExistence type="predicted"/>